<dbReference type="Proteomes" id="UP001497382">
    <property type="component" value="Unassembled WGS sequence"/>
</dbReference>
<evidence type="ECO:0000313" key="2">
    <source>
        <dbReference type="Proteomes" id="UP001497382"/>
    </source>
</evidence>
<organism evidence="1 2">
    <name type="scientific">Larinioides sclopetarius</name>
    <dbReference type="NCBI Taxonomy" id="280406"/>
    <lineage>
        <taxon>Eukaryota</taxon>
        <taxon>Metazoa</taxon>
        <taxon>Ecdysozoa</taxon>
        <taxon>Arthropoda</taxon>
        <taxon>Chelicerata</taxon>
        <taxon>Arachnida</taxon>
        <taxon>Araneae</taxon>
        <taxon>Araneomorphae</taxon>
        <taxon>Entelegynae</taxon>
        <taxon>Araneoidea</taxon>
        <taxon>Araneidae</taxon>
        <taxon>Larinioides</taxon>
    </lineage>
</organism>
<dbReference type="EMBL" id="CAXIEN010000128">
    <property type="protein sequence ID" value="CAL1280168.1"/>
    <property type="molecule type" value="Genomic_DNA"/>
</dbReference>
<comment type="caution">
    <text evidence="1">The sequence shown here is derived from an EMBL/GenBank/DDBJ whole genome shotgun (WGS) entry which is preliminary data.</text>
</comment>
<proteinExistence type="predicted"/>
<name>A0AAV2A841_9ARAC</name>
<reference evidence="1 2" key="1">
    <citation type="submission" date="2024-04" db="EMBL/GenBank/DDBJ databases">
        <authorList>
            <person name="Rising A."/>
            <person name="Reimegard J."/>
            <person name="Sonavane S."/>
            <person name="Akerstrom W."/>
            <person name="Nylinder S."/>
            <person name="Hedman E."/>
            <person name="Kallberg Y."/>
        </authorList>
    </citation>
    <scope>NUCLEOTIDE SEQUENCE [LARGE SCALE GENOMIC DNA]</scope>
</reference>
<accession>A0AAV2A841</accession>
<dbReference type="AlphaFoldDB" id="A0AAV2A841"/>
<gene>
    <name evidence="1" type="ORF">LARSCL_LOCUS10804</name>
</gene>
<protein>
    <submittedName>
        <fullName evidence="1">Uncharacterized protein</fullName>
    </submittedName>
</protein>
<keyword evidence="2" id="KW-1185">Reference proteome</keyword>
<sequence>MQYKTVGGRDTNALRRSRRWKIFGEEDQHHST</sequence>
<evidence type="ECO:0000313" key="1">
    <source>
        <dbReference type="EMBL" id="CAL1280168.1"/>
    </source>
</evidence>